<dbReference type="CDD" id="cd06588">
    <property type="entry name" value="PhnB_like"/>
    <property type="match status" value="1"/>
</dbReference>
<comment type="caution">
    <text evidence="2">The sequence shown here is derived from an EMBL/GenBank/DDBJ whole genome shotgun (WGS) entry which is preliminary data.</text>
</comment>
<name>A0ABN2W3L9_9ACTN</name>
<dbReference type="PIRSF" id="PIRSF021700">
    <property type="entry name" value="3_dmu_93_MTrfase"/>
    <property type="match status" value="1"/>
</dbReference>
<dbReference type="PANTHER" id="PTHR33990:SF2">
    <property type="entry name" value="PHNB-LIKE DOMAIN-CONTAINING PROTEIN"/>
    <property type="match status" value="1"/>
</dbReference>
<proteinExistence type="predicted"/>
<organism evidence="2 3">
    <name type="scientific">Streptomyces albiaxialis</name>
    <dbReference type="NCBI Taxonomy" id="329523"/>
    <lineage>
        <taxon>Bacteria</taxon>
        <taxon>Bacillati</taxon>
        <taxon>Actinomycetota</taxon>
        <taxon>Actinomycetes</taxon>
        <taxon>Kitasatosporales</taxon>
        <taxon>Streptomycetaceae</taxon>
        <taxon>Streptomyces</taxon>
    </lineage>
</organism>
<dbReference type="Proteomes" id="UP001500016">
    <property type="component" value="Unassembled WGS sequence"/>
</dbReference>
<reference evidence="2 3" key="1">
    <citation type="journal article" date="2019" name="Int. J. Syst. Evol. Microbiol.">
        <title>The Global Catalogue of Microorganisms (GCM) 10K type strain sequencing project: providing services to taxonomists for standard genome sequencing and annotation.</title>
        <authorList>
            <consortium name="The Broad Institute Genomics Platform"/>
            <consortium name="The Broad Institute Genome Sequencing Center for Infectious Disease"/>
            <person name="Wu L."/>
            <person name="Ma J."/>
        </authorList>
    </citation>
    <scope>NUCLEOTIDE SEQUENCE [LARGE SCALE GENOMIC DNA]</scope>
    <source>
        <strain evidence="2 3">JCM 15478</strain>
    </source>
</reference>
<gene>
    <name evidence="2" type="ORF">GCM10009801_35970</name>
</gene>
<keyword evidence="3" id="KW-1185">Reference proteome</keyword>
<dbReference type="SUPFAM" id="SSF54593">
    <property type="entry name" value="Glyoxalase/Bleomycin resistance protein/Dihydroxybiphenyl dioxygenase"/>
    <property type="match status" value="1"/>
</dbReference>
<accession>A0ABN2W3L9</accession>
<dbReference type="InterPro" id="IPR028973">
    <property type="entry name" value="PhnB-like"/>
</dbReference>
<evidence type="ECO:0000259" key="1">
    <source>
        <dbReference type="Pfam" id="PF06983"/>
    </source>
</evidence>
<protein>
    <submittedName>
        <fullName evidence="2">VOC family protein</fullName>
    </submittedName>
</protein>
<dbReference type="Pfam" id="PF06983">
    <property type="entry name" value="3-dmu-9_3-mt"/>
    <property type="match status" value="1"/>
</dbReference>
<dbReference type="InterPro" id="IPR029068">
    <property type="entry name" value="Glyas_Bleomycin-R_OHBP_Dase"/>
</dbReference>
<dbReference type="EMBL" id="BAAAPE010000008">
    <property type="protein sequence ID" value="GAA2078815.1"/>
    <property type="molecule type" value="Genomic_DNA"/>
</dbReference>
<evidence type="ECO:0000313" key="3">
    <source>
        <dbReference type="Proteomes" id="UP001500016"/>
    </source>
</evidence>
<dbReference type="PANTHER" id="PTHR33990">
    <property type="entry name" value="PROTEIN YJDN-RELATED"/>
    <property type="match status" value="1"/>
</dbReference>
<dbReference type="Gene3D" id="3.10.180.10">
    <property type="entry name" value="2,3-Dihydroxybiphenyl 1,2-Dioxygenase, domain 1"/>
    <property type="match status" value="1"/>
</dbReference>
<sequence length="160" mass="17672">MQTLHKITPCLWFDGQAEEAANFYVTLFPDSRITHIQHHGEAGPGEPGSVLVVTFELSGQPLIGLNGGPQFPFTEAVSLQIGCDSQQEVDDLWARLTADGGEEGQCGWLKDKYGLSWQVVPRRLFELMDESDPARAARATEKMLTMRKLDINVLEEAAKG</sequence>
<feature type="domain" description="PhnB-like" evidence="1">
    <location>
        <begin position="6"/>
        <end position="120"/>
    </location>
</feature>
<evidence type="ECO:0000313" key="2">
    <source>
        <dbReference type="EMBL" id="GAA2078815.1"/>
    </source>
</evidence>
<dbReference type="InterPro" id="IPR009725">
    <property type="entry name" value="3_dmu_93_MTrfase"/>
</dbReference>
<dbReference type="RefSeq" id="WP_344529224.1">
    <property type="nucleotide sequence ID" value="NZ_BAAAPE010000008.1"/>
</dbReference>